<evidence type="ECO:0000256" key="2">
    <source>
        <dbReference type="ARBA" id="ARBA00022840"/>
    </source>
</evidence>
<dbReference type="InterPro" id="IPR011990">
    <property type="entry name" value="TPR-like_helical_dom_sf"/>
</dbReference>
<evidence type="ECO:0000313" key="4">
    <source>
        <dbReference type="EMBL" id="OBK17753.1"/>
    </source>
</evidence>
<dbReference type="CDD" id="cd07302">
    <property type="entry name" value="CHD"/>
    <property type="match status" value="1"/>
</dbReference>
<reference evidence="4 5" key="1">
    <citation type="submission" date="2016-06" db="EMBL/GenBank/DDBJ databases">
        <authorList>
            <person name="Kjaerup R.B."/>
            <person name="Dalgaard T.S."/>
            <person name="Juul-Madsen H.R."/>
        </authorList>
    </citation>
    <scope>NUCLEOTIDE SEQUENCE [LARGE SCALE GENOMIC DNA]</scope>
    <source>
        <strain evidence="4 5">1245335.1</strain>
    </source>
</reference>
<dbReference type="GO" id="GO:0005524">
    <property type="term" value="F:ATP binding"/>
    <property type="evidence" value="ECO:0007669"/>
    <property type="project" value="UniProtKB-KW"/>
</dbReference>
<feature type="domain" description="Guanylate cyclase" evidence="3">
    <location>
        <begin position="73"/>
        <end position="199"/>
    </location>
</feature>
<dbReference type="GO" id="GO:0004016">
    <property type="term" value="F:adenylate cyclase activity"/>
    <property type="evidence" value="ECO:0007669"/>
    <property type="project" value="UniProtKB-ARBA"/>
</dbReference>
<evidence type="ECO:0000256" key="1">
    <source>
        <dbReference type="ARBA" id="ARBA00022741"/>
    </source>
</evidence>
<dbReference type="InterPro" id="IPR027417">
    <property type="entry name" value="P-loop_NTPase"/>
</dbReference>
<dbReference type="PANTHER" id="PTHR16305:SF28">
    <property type="entry name" value="GUANYLATE CYCLASE DOMAIN-CONTAINING PROTEIN"/>
    <property type="match status" value="1"/>
</dbReference>
<dbReference type="AlphaFoldDB" id="A0A1A3N6G9"/>
<dbReference type="Gene3D" id="1.25.40.10">
    <property type="entry name" value="Tetratricopeptide repeat domain"/>
    <property type="match status" value="1"/>
</dbReference>
<dbReference type="Gene3D" id="3.30.70.1230">
    <property type="entry name" value="Nucleotide cyclase"/>
    <property type="match status" value="1"/>
</dbReference>
<dbReference type="OrthoDB" id="5476461at2"/>
<evidence type="ECO:0000259" key="3">
    <source>
        <dbReference type="PROSITE" id="PS50125"/>
    </source>
</evidence>
<dbReference type="SUPFAM" id="SSF55073">
    <property type="entry name" value="Nucleotide cyclase"/>
    <property type="match status" value="1"/>
</dbReference>
<proteinExistence type="predicted"/>
<gene>
    <name evidence="4" type="ORF">A5635_03800</name>
</gene>
<dbReference type="InterPro" id="IPR001054">
    <property type="entry name" value="A/G_cyclase"/>
</dbReference>
<dbReference type="InterPro" id="IPR041664">
    <property type="entry name" value="AAA_16"/>
</dbReference>
<dbReference type="RefSeq" id="WP_065037073.1">
    <property type="nucleotide sequence ID" value="NZ_LZLR01000178.1"/>
</dbReference>
<dbReference type="PANTHER" id="PTHR16305">
    <property type="entry name" value="TESTICULAR SOLUBLE ADENYLYL CYCLASE"/>
    <property type="match status" value="1"/>
</dbReference>
<dbReference type="Pfam" id="PF00211">
    <property type="entry name" value="Guanylate_cyc"/>
    <property type="match status" value="1"/>
</dbReference>
<keyword evidence="2" id="KW-0067">ATP-binding</keyword>
<keyword evidence="1" id="KW-0547">Nucleotide-binding</keyword>
<dbReference type="Pfam" id="PF13191">
    <property type="entry name" value="AAA_16"/>
    <property type="match status" value="1"/>
</dbReference>
<name>A0A1A3N6G9_MYCAS</name>
<dbReference type="PROSITE" id="PS50125">
    <property type="entry name" value="GUANYLATE_CYCLASE_2"/>
    <property type="match status" value="1"/>
</dbReference>
<dbReference type="EMBL" id="LZLR01000178">
    <property type="protein sequence ID" value="OBK17753.1"/>
    <property type="molecule type" value="Genomic_DNA"/>
</dbReference>
<accession>A0A1A3N6G9</accession>
<dbReference type="SMART" id="SM00044">
    <property type="entry name" value="CYCc"/>
    <property type="match status" value="1"/>
</dbReference>
<dbReference type="GO" id="GO:0009190">
    <property type="term" value="P:cyclic nucleotide biosynthetic process"/>
    <property type="evidence" value="ECO:0007669"/>
    <property type="project" value="InterPro"/>
</dbReference>
<evidence type="ECO:0000313" key="5">
    <source>
        <dbReference type="Proteomes" id="UP000093819"/>
    </source>
</evidence>
<dbReference type="GO" id="GO:0005737">
    <property type="term" value="C:cytoplasm"/>
    <property type="evidence" value="ECO:0007669"/>
    <property type="project" value="TreeGrafter"/>
</dbReference>
<sequence length="1077" mass="116515">MDERDVPRRDGHGRRQAAAIDALLDRAVAAIDSGDRAAATALAGQVLAADEGNADAEELLAAPAQGGEIRRLTILFVDLVDSTALSTTIEPETYRLVVGRYREHVLTTVNRFGGHIGSTHGDGLLAVFGHPVAHEDDMRRAVLAGLEINRAVAKLSTQVKARFGFEVRARVGVHRGVVYLDTTQADVYGLGANLAARVCGLAPPGAVVISEAVARLVRDAFELESCPAAPVKGVAGLIDHYRVLGERPVPARVAQGPIVGRSREWQQLQDSWAQAQAGQLDTPGIVFCGEAGIGKSRLATAGEVLVRQSGNAVLELIGSPFHTDAGMHPVRALIERHCGIGRLTAPAERLAMLTAEMVRVGLDPVRFIPLLAPVLSIDPQHGYQAVPDQGPELYNLISEAVQSYLLAWFGTEPGLVVAEDVHWFDPASLEVLGGLLSAGQGRLLVIVTGRNRDWLPDRWPVNVFELRPLTEDESDELIAALNPALTPQEQATVRSRCDGLPFYIEQVVAGITEVGVPEALYEPLFARLRASAQVVPVVEAAAVIGRYVDTGLLRSVVDMNDDDLDRVVGELAAAQVLEPWKADGWRFRHELLREVAVELAPPTVRRRLHARVGDALCSVGGEPDWGLVANHYTWAERFDDAASAHRQASAAARRRGALTEARTHLDHALTQLDRCPPSLDRDRREIALRLGRGFLAGSAVSPSSPVVAPDLERCLQLVGAEVPTNSRGQTSTAQELFATLGVLTGYYTGRADLNRATQALELLRVALDQWRPGFWPRLAAWSGVLAFLRGEFADAATYLELATGRGAIDNRETETVGFLPIDPIVAARIHLALLRMVQGDVPAAENELAHAARCVEGIGFPQGPYSLAYLRFAEIWVRTEAGQLDRASTLAAEMIEDASRHGFDQWRLRGTIQRTVVDALLTFAETGPSSAFSDYVSRVSDLVDELRAADLNVYLPFFAGALARLLIAAGRFDDARARLEESLGLARETGMCFYDAELQRLLSHTRQDPARRGEDLRRALQSANRQGAYLFELRSALDDFELRGQAARSALAQAIGRVSAESALVESVKATAALGAT</sequence>
<dbReference type="Proteomes" id="UP000093819">
    <property type="component" value="Unassembled WGS sequence"/>
</dbReference>
<comment type="caution">
    <text evidence="4">The sequence shown here is derived from an EMBL/GenBank/DDBJ whole genome shotgun (WGS) entry which is preliminary data.</text>
</comment>
<organism evidence="4 5">
    <name type="scientific">Mycobacterium asiaticum</name>
    <dbReference type="NCBI Taxonomy" id="1790"/>
    <lineage>
        <taxon>Bacteria</taxon>
        <taxon>Bacillati</taxon>
        <taxon>Actinomycetota</taxon>
        <taxon>Actinomycetes</taxon>
        <taxon>Mycobacteriales</taxon>
        <taxon>Mycobacteriaceae</taxon>
        <taxon>Mycobacterium</taxon>
    </lineage>
</organism>
<protein>
    <recommendedName>
        <fullName evidence="3">Guanylate cyclase domain-containing protein</fullName>
    </recommendedName>
</protein>
<dbReference type="GO" id="GO:0035556">
    <property type="term" value="P:intracellular signal transduction"/>
    <property type="evidence" value="ECO:0007669"/>
    <property type="project" value="InterPro"/>
</dbReference>
<dbReference type="SUPFAM" id="SSF52540">
    <property type="entry name" value="P-loop containing nucleoside triphosphate hydrolases"/>
    <property type="match status" value="1"/>
</dbReference>
<dbReference type="InterPro" id="IPR029787">
    <property type="entry name" value="Nucleotide_cyclase"/>
</dbReference>